<gene>
    <name evidence="1" type="ORF">NHU_03726</name>
</gene>
<evidence type="ECO:0000313" key="1">
    <source>
        <dbReference type="EMBL" id="BAQ70852.1"/>
    </source>
</evidence>
<dbReference type="AlphaFoldDB" id="A0A0D6B6X6"/>
<sequence length="103" mass="11005">MCGSDENGKPQPSIFLRAAAMLPELLSQVPADVEIGTVTSDGVCDMHKCHHAIADRGAHAFGPEAVMSSRPPRKKTRLWKPSTGGAIVRTEAIRVSEDLGRAI</sequence>
<dbReference type="Proteomes" id="UP000064912">
    <property type="component" value="Chromosome"/>
</dbReference>
<organism evidence="1 2">
    <name type="scientific">Rhodovulum sulfidophilum</name>
    <name type="common">Rhodobacter sulfidophilus</name>
    <dbReference type="NCBI Taxonomy" id="35806"/>
    <lineage>
        <taxon>Bacteria</taxon>
        <taxon>Pseudomonadati</taxon>
        <taxon>Pseudomonadota</taxon>
        <taxon>Alphaproteobacteria</taxon>
        <taxon>Rhodobacterales</taxon>
        <taxon>Paracoccaceae</taxon>
        <taxon>Rhodovulum</taxon>
    </lineage>
</organism>
<dbReference type="PATRIC" id="fig|35806.4.peg.3820"/>
<evidence type="ECO:0008006" key="3">
    <source>
        <dbReference type="Google" id="ProtNLM"/>
    </source>
</evidence>
<dbReference type="EMBL" id="AP014800">
    <property type="protein sequence ID" value="BAQ70852.1"/>
    <property type="molecule type" value="Genomic_DNA"/>
</dbReference>
<reference evidence="1 2" key="1">
    <citation type="submission" date="2015-02" db="EMBL/GenBank/DDBJ databases">
        <title>Genome sequene of Rhodovulum sulfidophilum DSM 2351.</title>
        <authorList>
            <person name="Nagao N."/>
        </authorList>
    </citation>
    <scope>NUCLEOTIDE SEQUENCE [LARGE SCALE GENOMIC DNA]</scope>
    <source>
        <strain evidence="1 2">DSM 2351</strain>
    </source>
</reference>
<proteinExistence type="predicted"/>
<dbReference type="KEGG" id="rsu:NHU_03726"/>
<name>A0A0D6B6X6_RHOSU</name>
<protein>
    <recommendedName>
        <fullName evidence="3">Transposase</fullName>
    </recommendedName>
</protein>
<accession>A0A0D6B6X6</accession>
<evidence type="ECO:0000313" key="2">
    <source>
        <dbReference type="Proteomes" id="UP000064912"/>
    </source>
</evidence>